<evidence type="ECO:0000259" key="1">
    <source>
        <dbReference type="Pfam" id="PF10441"/>
    </source>
</evidence>
<name>A0ABQ8VH55_9AGAR</name>
<gene>
    <name evidence="2" type="ORF">C8R41DRAFT_310225</name>
</gene>
<evidence type="ECO:0000313" key="3">
    <source>
        <dbReference type="Proteomes" id="UP001150217"/>
    </source>
</evidence>
<feature type="non-terminal residue" evidence="2">
    <location>
        <position position="1"/>
    </location>
</feature>
<dbReference type="SUPFAM" id="SSF48371">
    <property type="entry name" value="ARM repeat"/>
    <property type="match status" value="1"/>
</dbReference>
<organism evidence="2 3">
    <name type="scientific">Lentinula lateritia</name>
    <dbReference type="NCBI Taxonomy" id="40482"/>
    <lineage>
        <taxon>Eukaryota</taxon>
        <taxon>Fungi</taxon>
        <taxon>Dikarya</taxon>
        <taxon>Basidiomycota</taxon>
        <taxon>Agaricomycotina</taxon>
        <taxon>Agaricomycetes</taxon>
        <taxon>Agaricomycetidae</taxon>
        <taxon>Agaricales</taxon>
        <taxon>Marasmiineae</taxon>
        <taxon>Omphalotaceae</taxon>
        <taxon>Lentinula</taxon>
    </lineage>
</organism>
<dbReference type="EMBL" id="JANVFT010000033">
    <property type="protein sequence ID" value="KAJ4494274.1"/>
    <property type="molecule type" value="Genomic_DNA"/>
</dbReference>
<dbReference type="Pfam" id="PF10441">
    <property type="entry name" value="Urb2"/>
    <property type="match status" value="1"/>
</dbReference>
<accession>A0ABQ8VH55</accession>
<keyword evidence="3" id="KW-1185">Reference proteome</keyword>
<evidence type="ECO:0000313" key="2">
    <source>
        <dbReference type="EMBL" id="KAJ4494274.1"/>
    </source>
</evidence>
<sequence>MDQVLSSSQSFVRALKASSDPPNTGGPSKIEIARAAWDQQSFHAPRKAEVIVDLILNRFVKSPELQSVTDIASWQLLSDIITPSRSTKTHSWLAPLVSRVPFTRVVIQFFESVQNATFSDKCRDTRIAHDCITILWPYCISKANIDLLLECFGACLRLCTKRQPLDEYVSDLVKIVAGSFHRSLSTSTAKKKTFSSFIQLYIKDWISSLYNLSTSPDHSTLFECLYTSGIDCLFNLDVLRDSKTEDTLFIAFNDIVSEIILPSLPGIFSSYIQALRTNRNAIFGHGSNQKVDSLERFRETGLHFFTLSQQIFNKATDKDQSWTTKALLLDVINQEMLFTGRHLDTEKLFHGMVNSIFVEFAADSQDSFESVVRCLTSLTRIDYRLVETVLPDILSQLLMVPGSVEPAVELLDIILQYHVKTRNVPLYIDTLMSVSFRETVCGHDCQKVYERICHSAGLHPSHLDRLGKCVHEFLPLNQTITTVRNVTKRMGTLWEEYHSWSRSLDEDNPRKRRKVDNGGSVNGAANGITLRFSTAATFASVVLSSFSADLVPKESQQELETLLNNFSSKVVLHSLSKMFKGISKKAEKSLWSDEVIISADLRLRYALDLQRSPTISVDAKCSSKLTQRMLESIDVISLPELQVELFRTFFISTSTSQQLVTLDTLLRILESMKPAAFNILHMVIQRWLPLIDLQASAAQLERFVHILVSQQTCSREGSTGILLDQALSSAEFWELSNIRSVLLTFIDKSISEISNWATATLQQQQLVCSVYDLLMAVPTEYLSRTLRLSLVKRTILLEQTMDSTSNAHFLHTLRVCVSRIISSTDLSDNLMGGLAAYLQHLHTNGASGQETMELVRLLLKNLFKNNNPDEIGQLIQHYSDGLQQSSFSWINPWARTFKVLVELLLKERPMKSFSIPVRDTFKRFYNTLHTCLFSTLVDLSKTPSAPKVTHSRGLLQCWQEVLRLGRWLGLTVLDDQAVRMFAFATTAEDEETGFVVFGVLLEEFNFCAASVRLQRFETVIAAYVLLANRKFIVGQGVGSFISTLCPTLSPEIFEHGLKFIVTSLEHANADECSALVNLLSILLQDSPQSTFHIVQHFVTQSISIFNDREVFTKVVHLPALRLFLQRCRDRPATLRQVDVSGVWLFIAKICAGAQSHNATTSVETFHCIVSITTALVRLRRDLVLLTIPHLGIVLRRLIQSMQSPRPSLGPKQSALVSRSLPFWINIRDPLGVEESNALSRLLESLNTKNVVRKLTTSTTTPSKAESFAKPFSKHASYVIKAYVESLNNPLCELSTAVRKELQPGLYALCGMMNDFSRDTLMASATDAGEKAIVKALWKEYEKQRYVGKG</sequence>
<dbReference type="InterPro" id="IPR016024">
    <property type="entry name" value="ARM-type_fold"/>
</dbReference>
<reference evidence="2" key="1">
    <citation type="submission" date="2022-08" db="EMBL/GenBank/DDBJ databases">
        <title>A Global Phylogenomic Analysis of the Shiitake Genus Lentinula.</title>
        <authorList>
            <consortium name="DOE Joint Genome Institute"/>
            <person name="Sierra-Patev S."/>
            <person name="Min B."/>
            <person name="Naranjo-Ortiz M."/>
            <person name="Looney B."/>
            <person name="Konkel Z."/>
            <person name="Slot J.C."/>
            <person name="Sakamoto Y."/>
            <person name="Steenwyk J.L."/>
            <person name="Rokas A."/>
            <person name="Carro J."/>
            <person name="Camarero S."/>
            <person name="Ferreira P."/>
            <person name="Molpeceres G."/>
            <person name="Ruiz-Duenas F.J."/>
            <person name="Serrano A."/>
            <person name="Henrissat B."/>
            <person name="Drula E."/>
            <person name="Hughes K.W."/>
            <person name="Mata J.L."/>
            <person name="Ishikawa N.K."/>
            <person name="Vargas-Isla R."/>
            <person name="Ushijima S."/>
            <person name="Smith C.A."/>
            <person name="Ahrendt S."/>
            <person name="Andreopoulos W."/>
            <person name="He G."/>
            <person name="Labutti K."/>
            <person name="Lipzen A."/>
            <person name="Ng V."/>
            <person name="Riley R."/>
            <person name="Sandor L."/>
            <person name="Barry K."/>
            <person name="Martinez A.T."/>
            <person name="Xiao Y."/>
            <person name="Gibbons J.G."/>
            <person name="Terashima K."/>
            <person name="Grigoriev I.V."/>
            <person name="Hibbett D.S."/>
        </authorList>
    </citation>
    <scope>NUCLEOTIDE SEQUENCE</scope>
    <source>
        <strain evidence="2">RHP3577 ss4</strain>
    </source>
</reference>
<dbReference type="InterPro" id="IPR018849">
    <property type="entry name" value="Urb2/Npa2_C"/>
</dbReference>
<comment type="caution">
    <text evidence="2">The sequence shown here is derived from an EMBL/GenBank/DDBJ whole genome shotgun (WGS) entry which is preliminary data.</text>
</comment>
<feature type="domain" description="Nucleolar 27S pre-rRNA processing Urb2/Npa2 C-terminal" evidence="1">
    <location>
        <begin position="1119"/>
        <end position="1348"/>
    </location>
</feature>
<proteinExistence type="predicted"/>
<dbReference type="Proteomes" id="UP001150217">
    <property type="component" value="Unassembled WGS sequence"/>
</dbReference>
<protein>
    <submittedName>
        <fullName evidence="2">Urb2/Npa2 family-domain-containing protein</fullName>
    </submittedName>
</protein>